<accession>A0A7W6Q3V4</accession>
<evidence type="ECO:0000256" key="3">
    <source>
        <dbReference type="ARBA" id="ARBA00022679"/>
    </source>
</evidence>
<evidence type="ECO:0000256" key="4">
    <source>
        <dbReference type="SAM" id="Phobius"/>
    </source>
</evidence>
<keyword evidence="4" id="KW-0472">Membrane</keyword>
<dbReference type="Gene3D" id="3.90.550.10">
    <property type="entry name" value="Spore Coat Polysaccharide Biosynthesis Protein SpsA, Chain A"/>
    <property type="match status" value="1"/>
</dbReference>
<sequence length="613" mass="67440">MTTVATHDKRDQIEFVSVDSAPKRFAGPVSQLRAPAMLLTFCCIAAALLWIVNTPTVSATFPNRDLVFSPYEGHHAIAIRIFIVSFCISFAAFSSANWSGRALFALDLVLSYAVICGIFDLANIVMEKMVGLSYSLHFSAILSGLLGFAIYSFKLLERGRMPVRIPIEHRAISNKRALLRLAITITIAGAVSAYVSSMKLDVVEQMRQLTMLGGIGPGVFLFLPTLFGQLYLLAIYDVKTAKKATFKPAVSIIVPAHNEEYIIENTINAMDKAAAHYGGDVHILIMNNNSSDNTETIARETLAKCKSAKGQLINVPKPGKSNALNAGLEATKTEFLIRVDADTLVGEDNITRAMAYFSDPAVGVVGGVPIPPGGALFDRARLLEVLVKHGFYSVAMGAVNGVVGIPGMFVVYRTEHPRYLGGFVEGMNGEDTDISLRIGELGFHSVVDPKIRYISEVPSSYAHMREQRMRWFRSVYHISSRCRDLIYSDWMTLRGKIILPYMLINSGRRAMLVPLILFGTLEYVLGFNPQSPIIWQSIVAVTTGAPAIMAVISSLLNGMPRGVLCLPEYLIFRVLRAYFTLESMLSILVKQDGENLEKAFKNNVIPEKLLRIA</sequence>
<dbReference type="Proteomes" id="UP000565745">
    <property type="component" value="Unassembled WGS sequence"/>
</dbReference>
<comment type="caution">
    <text evidence="6">The sequence shown here is derived from an EMBL/GenBank/DDBJ whole genome shotgun (WGS) entry which is preliminary data.</text>
</comment>
<dbReference type="OrthoDB" id="5291101at2"/>
<feature type="transmembrane region" description="Helical" evidence="4">
    <location>
        <begin position="73"/>
        <end position="93"/>
    </location>
</feature>
<keyword evidence="4" id="KW-0812">Transmembrane</keyword>
<feature type="transmembrane region" description="Helical" evidence="4">
    <location>
        <begin position="177"/>
        <end position="195"/>
    </location>
</feature>
<keyword evidence="2" id="KW-0328">Glycosyltransferase</keyword>
<dbReference type="Pfam" id="PF00535">
    <property type="entry name" value="Glycos_transf_2"/>
    <property type="match status" value="1"/>
</dbReference>
<evidence type="ECO:0000259" key="5">
    <source>
        <dbReference type="Pfam" id="PF00535"/>
    </source>
</evidence>
<gene>
    <name evidence="6" type="ORF">GGR93_002378</name>
</gene>
<dbReference type="AlphaFoldDB" id="A0A7W6Q3V4"/>
<dbReference type="PANTHER" id="PTHR43630:SF1">
    <property type="entry name" value="POLY-BETA-1,6-N-ACETYL-D-GLUCOSAMINE SYNTHASE"/>
    <property type="match status" value="1"/>
</dbReference>
<feature type="transmembrane region" description="Helical" evidence="4">
    <location>
        <begin position="132"/>
        <end position="156"/>
    </location>
</feature>
<dbReference type="GO" id="GO:0016757">
    <property type="term" value="F:glycosyltransferase activity"/>
    <property type="evidence" value="ECO:0007669"/>
    <property type="project" value="UniProtKB-KW"/>
</dbReference>
<keyword evidence="3 6" id="KW-0808">Transferase</keyword>
<dbReference type="InterPro" id="IPR001173">
    <property type="entry name" value="Glyco_trans_2-like"/>
</dbReference>
<organism evidence="6 7">
    <name type="scientific">Sulfitobacter noctilucicola</name>
    <dbReference type="NCBI Taxonomy" id="1342301"/>
    <lineage>
        <taxon>Bacteria</taxon>
        <taxon>Pseudomonadati</taxon>
        <taxon>Pseudomonadota</taxon>
        <taxon>Alphaproteobacteria</taxon>
        <taxon>Rhodobacterales</taxon>
        <taxon>Roseobacteraceae</taxon>
        <taxon>Sulfitobacter</taxon>
    </lineage>
</organism>
<dbReference type="SUPFAM" id="SSF53448">
    <property type="entry name" value="Nucleotide-diphospho-sugar transferases"/>
    <property type="match status" value="1"/>
</dbReference>
<dbReference type="InterPro" id="IPR029044">
    <property type="entry name" value="Nucleotide-diphossugar_trans"/>
</dbReference>
<keyword evidence="7" id="KW-1185">Reference proteome</keyword>
<evidence type="ECO:0000313" key="7">
    <source>
        <dbReference type="Proteomes" id="UP000565745"/>
    </source>
</evidence>
<dbReference type="RefSeq" id="WP_025056598.1">
    <property type="nucleotide sequence ID" value="NZ_JACIFU010000002.1"/>
</dbReference>
<protein>
    <submittedName>
        <fullName evidence="6">Cellulose synthase/poly-beta-1,6-N-acetylglucosamine synthase-like glycosyltransferase</fullName>
    </submittedName>
</protein>
<feature type="transmembrane region" description="Helical" evidence="4">
    <location>
        <begin position="533"/>
        <end position="556"/>
    </location>
</feature>
<feature type="transmembrane region" description="Helical" evidence="4">
    <location>
        <begin position="105"/>
        <end position="126"/>
    </location>
</feature>
<dbReference type="CDD" id="cd06423">
    <property type="entry name" value="CESA_like"/>
    <property type="match status" value="1"/>
</dbReference>
<name>A0A7W6Q3V4_9RHOB</name>
<reference evidence="6 7" key="1">
    <citation type="submission" date="2020-08" db="EMBL/GenBank/DDBJ databases">
        <title>Genomic Encyclopedia of Type Strains, Phase IV (KMG-IV): sequencing the most valuable type-strain genomes for metagenomic binning, comparative biology and taxonomic classification.</title>
        <authorList>
            <person name="Goeker M."/>
        </authorList>
    </citation>
    <scope>NUCLEOTIDE SEQUENCE [LARGE SCALE GENOMIC DNA]</scope>
    <source>
        <strain evidence="6 7">DSM 101015</strain>
    </source>
</reference>
<dbReference type="PANTHER" id="PTHR43630">
    <property type="entry name" value="POLY-BETA-1,6-N-ACETYL-D-GLUCOSAMINE SYNTHASE"/>
    <property type="match status" value="1"/>
</dbReference>
<feature type="domain" description="Glycosyltransferase 2-like" evidence="5">
    <location>
        <begin position="251"/>
        <end position="382"/>
    </location>
</feature>
<comment type="similarity">
    <text evidence="1">Belongs to the glycosyltransferase 2 family.</text>
</comment>
<evidence type="ECO:0000313" key="6">
    <source>
        <dbReference type="EMBL" id="MBB4174605.1"/>
    </source>
</evidence>
<feature type="transmembrane region" description="Helical" evidence="4">
    <location>
        <begin position="32"/>
        <end position="53"/>
    </location>
</feature>
<evidence type="ECO:0000256" key="2">
    <source>
        <dbReference type="ARBA" id="ARBA00022676"/>
    </source>
</evidence>
<keyword evidence="4" id="KW-1133">Transmembrane helix</keyword>
<evidence type="ECO:0000256" key="1">
    <source>
        <dbReference type="ARBA" id="ARBA00006739"/>
    </source>
</evidence>
<proteinExistence type="inferred from homology"/>
<dbReference type="EMBL" id="JACIFU010000002">
    <property type="protein sequence ID" value="MBB4174605.1"/>
    <property type="molecule type" value="Genomic_DNA"/>
</dbReference>
<feature type="transmembrane region" description="Helical" evidence="4">
    <location>
        <begin position="215"/>
        <end position="236"/>
    </location>
</feature>